<organism evidence="2 3">
    <name type="scientific">Phaeodactylibacter xiamenensis</name>
    <dbReference type="NCBI Taxonomy" id="1524460"/>
    <lineage>
        <taxon>Bacteria</taxon>
        <taxon>Pseudomonadati</taxon>
        <taxon>Bacteroidota</taxon>
        <taxon>Saprospiria</taxon>
        <taxon>Saprospirales</taxon>
        <taxon>Haliscomenobacteraceae</taxon>
        <taxon>Phaeodactylibacter</taxon>
    </lineage>
</organism>
<dbReference type="RefSeq" id="WP_044220759.1">
    <property type="nucleotide sequence ID" value="NZ_JBKAGJ010000012.1"/>
</dbReference>
<reference evidence="2 3" key="1">
    <citation type="journal article" date="2014" name="Int. J. Syst. Evol. Microbiol.">
        <title>Phaeodactylibacter xiamenensis gen. nov., sp. nov., a member of the family Saprospiraceae isolated from the marine alga Phaeodactylum tricornutum.</title>
        <authorList>
            <person name="Chen Z.Jr."/>
            <person name="Lei X."/>
            <person name="Lai Q."/>
            <person name="Li Y."/>
            <person name="Zhang B."/>
            <person name="Zhang J."/>
            <person name="Zhang H."/>
            <person name="Yang L."/>
            <person name="Zheng W."/>
            <person name="Tian Y."/>
            <person name="Yu Z."/>
            <person name="Xu H.Jr."/>
            <person name="Zheng T."/>
        </authorList>
    </citation>
    <scope>NUCLEOTIDE SEQUENCE [LARGE SCALE GENOMIC DNA]</scope>
    <source>
        <strain evidence="2 3">KD52</strain>
    </source>
</reference>
<dbReference type="InterPro" id="IPR003615">
    <property type="entry name" value="HNH_nuc"/>
</dbReference>
<evidence type="ECO:0000259" key="1">
    <source>
        <dbReference type="Pfam" id="PF01844"/>
    </source>
</evidence>
<dbReference type="Pfam" id="PF01844">
    <property type="entry name" value="HNH"/>
    <property type="match status" value="1"/>
</dbReference>
<dbReference type="InterPro" id="IPR002711">
    <property type="entry name" value="HNH"/>
</dbReference>
<name>A0A098S6X9_9BACT</name>
<keyword evidence="3" id="KW-1185">Reference proteome</keyword>
<dbReference type="Proteomes" id="UP000029736">
    <property type="component" value="Unassembled WGS sequence"/>
</dbReference>
<evidence type="ECO:0000313" key="3">
    <source>
        <dbReference type="Proteomes" id="UP000029736"/>
    </source>
</evidence>
<sequence>MKYRWDQGRLLYFQYNVLRDIASVFDSLEGISPNQDDNLFRRALENTTGMPFSPSSYKVWRNYKRVFECSMLGTTIGGNLFVSNVAKSIINSDFDVDSYLAEVIRRFRYPFPAFTETYKIDRPVYPFCAFIKFMISQRLNLDQNGFELKDFFQFVIGNNLRGTENLSEYAKLTRTNRSPIGDEKRQVREMLMFLGQMSIFKIINRKIYLDFTAEDLGLNNNFIDLASPIVTEISENREIDFTNITSTVAEDINVAVSSRENIHDNRFIEGKKRRVTHLKIERSPLLRKMYFKDNPHATCDMCSIDTKKRYPWTNNLLELHHILPLSASLSIEHHGTALVDVVPLCPNCHRAVHSYYRYWFRSRDFDDFVSKKQAIEVYQEAKTRVV</sequence>
<feature type="domain" description="HNH" evidence="1">
    <location>
        <begin position="299"/>
        <end position="354"/>
    </location>
</feature>
<gene>
    <name evidence="2" type="ORF">IX84_12010</name>
</gene>
<dbReference type="STRING" id="1524460.IX84_12010"/>
<dbReference type="CDD" id="cd00085">
    <property type="entry name" value="HNHc"/>
    <property type="match status" value="1"/>
</dbReference>
<proteinExistence type="predicted"/>
<protein>
    <recommendedName>
        <fullName evidence="1">HNH domain-containing protein</fullName>
    </recommendedName>
</protein>
<dbReference type="GO" id="GO:0008270">
    <property type="term" value="F:zinc ion binding"/>
    <property type="evidence" value="ECO:0007669"/>
    <property type="project" value="InterPro"/>
</dbReference>
<dbReference type="OrthoDB" id="9779761at2"/>
<dbReference type="AlphaFoldDB" id="A0A098S6X9"/>
<dbReference type="GO" id="GO:0003676">
    <property type="term" value="F:nucleic acid binding"/>
    <property type="evidence" value="ECO:0007669"/>
    <property type="project" value="InterPro"/>
</dbReference>
<comment type="caution">
    <text evidence="2">The sequence shown here is derived from an EMBL/GenBank/DDBJ whole genome shotgun (WGS) entry which is preliminary data.</text>
</comment>
<evidence type="ECO:0000313" key="2">
    <source>
        <dbReference type="EMBL" id="KGE87850.1"/>
    </source>
</evidence>
<dbReference type="GO" id="GO:0004519">
    <property type="term" value="F:endonuclease activity"/>
    <property type="evidence" value="ECO:0007669"/>
    <property type="project" value="InterPro"/>
</dbReference>
<dbReference type="EMBL" id="JPOS01000029">
    <property type="protein sequence ID" value="KGE87850.1"/>
    <property type="molecule type" value="Genomic_DNA"/>
</dbReference>
<accession>A0A098S6X9</accession>